<evidence type="ECO:0000313" key="2">
    <source>
        <dbReference type="EMBL" id="WIM68172.1"/>
    </source>
</evidence>
<keyword evidence="3" id="KW-1185">Reference proteome</keyword>
<evidence type="ECO:0000256" key="1">
    <source>
        <dbReference type="SAM" id="Phobius"/>
    </source>
</evidence>
<keyword evidence="1" id="KW-0472">Membrane</keyword>
<name>A0ABY8VFR1_9CORY</name>
<feature type="transmembrane region" description="Helical" evidence="1">
    <location>
        <begin position="108"/>
        <end position="125"/>
    </location>
</feature>
<gene>
    <name evidence="2" type="ORF">QP027_01875</name>
</gene>
<dbReference type="RefSeq" id="WP_284825551.1">
    <property type="nucleotide sequence ID" value="NZ_CP126969.1"/>
</dbReference>
<organism evidence="2 3">
    <name type="scientific">Corynebacterium breve</name>
    <dbReference type="NCBI Taxonomy" id="3049799"/>
    <lineage>
        <taxon>Bacteria</taxon>
        <taxon>Bacillati</taxon>
        <taxon>Actinomycetota</taxon>
        <taxon>Actinomycetes</taxon>
        <taxon>Mycobacteriales</taxon>
        <taxon>Corynebacteriaceae</taxon>
        <taxon>Corynebacterium</taxon>
    </lineage>
</organism>
<protein>
    <submittedName>
        <fullName evidence="2">Uncharacterized protein</fullName>
    </submittedName>
</protein>
<proteinExistence type="predicted"/>
<sequence length="137" mass="14780">MTSYGDMRARITPIPTPPAVRLIGAALVGLSVAILTSDLGMGTRVTIALVAVVAVFLLVLRHPYRTKMNLFALSKNVSRMPTIGQAIPLMIWWLLLMLAPVVAPWPPIGVTVAWVALSALAWVVFPHVDGTRKLAFA</sequence>
<evidence type="ECO:0000313" key="3">
    <source>
        <dbReference type="Proteomes" id="UP001225598"/>
    </source>
</evidence>
<reference evidence="2 3" key="1">
    <citation type="submission" date="2023-05" db="EMBL/GenBank/DDBJ databases">
        <title>Corynebacterium suedekumii sp. nov. and Corynebacterium breve sp. nov. isolated from raw cow's milk.</title>
        <authorList>
            <person name="Baer M.K."/>
            <person name="Mehl L."/>
            <person name="Hellmuth R."/>
            <person name="Marke G."/>
            <person name="Lipski A."/>
        </authorList>
    </citation>
    <scope>NUCLEOTIDE SEQUENCE [LARGE SCALE GENOMIC DNA]</scope>
    <source>
        <strain evidence="2 3">R4</strain>
    </source>
</reference>
<keyword evidence="1" id="KW-1133">Transmembrane helix</keyword>
<accession>A0ABY8VFR1</accession>
<keyword evidence="1" id="KW-0812">Transmembrane</keyword>
<dbReference type="EMBL" id="CP126969">
    <property type="protein sequence ID" value="WIM68172.1"/>
    <property type="molecule type" value="Genomic_DNA"/>
</dbReference>
<dbReference type="Proteomes" id="UP001225598">
    <property type="component" value="Chromosome"/>
</dbReference>
<feature type="transmembrane region" description="Helical" evidence="1">
    <location>
        <begin position="20"/>
        <end position="37"/>
    </location>
</feature>
<feature type="transmembrane region" description="Helical" evidence="1">
    <location>
        <begin position="82"/>
        <end position="102"/>
    </location>
</feature>
<feature type="transmembrane region" description="Helical" evidence="1">
    <location>
        <begin position="43"/>
        <end position="61"/>
    </location>
</feature>